<keyword evidence="10" id="KW-1185">Reference proteome</keyword>
<reference evidence="9" key="2">
    <citation type="submission" date="2025-08" db="UniProtKB">
        <authorList>
            <consortium name="Ensembl"/>
        </authorList>
    </citation>
    <scope>IDENTIFICATION</scope>
</reference>
<comment type="subcellular location">
    <subcellularLocation>
        <location evidence="2">Nucleus</location>
    </subcellularLocation>
</comment>
<evidence type="ECO:0000256" key="3">
    <source>
        <dbReference type="ARBA" id="ARBA00006958"/>
    </source>
</evidence>
<evidence type="ECO:0000259" key="8">
    <source>
        <dbReference type="Pfam" id="PF13359"/>
    </source>
</evidence>
<name>A0A671U603_SPAAU</name>
<evidence type="ECO:0000256" key="2">
    <source>
        <dbReference type="ARBA" id="ARBA00004123"/>
    </source>
</evidence>
<feature type="domain" description="DDE Tnp4" evidence="8">
    <location>
        <begin position="92"/>
        <end position="258"/>
    </location>
</feature>
<keyword evidence="6" id="KW-0378">Hydrolase</keyword>
<evidence type="ECO:0000313" key="9">
    <source>
        <dbReference type="Ensembl" id="ENSSAUP00010008242.1"/>
    </source>
</evidence>
<reference evidence="9" key="1">
    <citation type="submission" date="2021-04" db="EMBL/GenBank/DDBJ databases">
        <authorList>
            <consortium name="Wellcome Sanger Institute Data Sharing"/>
        </authorList>
    </citation>
    <scope>NUCLEOTIDE SEQUENCE [LARGE SCALE GENOMIC DNA]</scope>
</reference>
<dbReference type="GeneTree" id="ENSGT00940000164115"/>
<dbReference type="GO" id="GO:0004518">
    <property type="term" value="F:nuclease activity"/>
    <property type="evidence" value="ECO:0007669"/>
    <property type="project" value="UniProtKB-KW"/>
</dbReference>
<dbReference type="AlphaFoldDB" id="A0A671U603"/>
<dbReference type="GO" id="GO:0046872">
    <property type="term" value="F:metal ion binding"/>
    <property type="evidence" value="ECO:0007669"/>
    <property type="project" value="UniProtKB-KW"/>
</dbReference>
<organism evidence="9 10">
    <name type="scientific">Sparus aurata</name>
    <name type="common">Gilthead sea bream</name>
    <dbReference type="NCBI Taxonomy" id="8175"/>
    <lineage>
        <taxon>Eukaryota</taxon>
        <taxon>Metazoa</taxon>
        <taxon>Chordata</taxon>
        <taxon>Craniata</taxon>
        <taxon>Vertebrata</taxon>
        <taxon>Euteleostomi</taxon>
        <taxon>Actinopterygii</taxon>
        <taxon>Neopterygii</taxon>
        <taxon>Teleostei</taxon>
        <taxon>Neoteleostei</taxon>
        <taxon>Acanthomorphata</taxon>
        <taxon>Eupercaria</taxon>
        <taxon>Spariformes</taxon>
        <taxon>Sparidae</taxon>
        <taxon>Sparus</taxon>
    </lineage>
</organism>
<dbReference type="Proteomes" id="UP000472265">
    <property type="component" value="Chromosome 5"/>
</dbReference>
<evidence type="ECO:0000256" key="5">
    <source>
        <dbReference type="ARBA" id="ARBA00022723"/>
    </source>
</evidence>
<dbReference type="InParanoid" id="A0A671U603"/>
<evidence type="ECO:0000256" key="6">
    <source>
        <dbReference type="ARBA" id="ARBA00022801"/>
    </source>
</evidence>
<evidence type="ECO:0000313" key="10">
    <source>
        <dbReference type="Proteomes" id="UP000472265"/>
    </source>
</evidence>
<keyword evidence="5" id="KW-0479">Metal-binding</keyword>
<dbReference type="PANTHER" id="PTHR22930:SF269">
    <property type="entry name" value="NUCLEASE HARBI1-LIKE PROTEIN"/>
    <property type="match status" value="1"/>
</dbReference>
<proteinExistence type="inferred from homology"/>
<evidence type="ECO:0000256" key="1">
    <source>
        <dbReference type="ARBA" id="ARBA00001968"/>
    </source>
</evidence>
<reference evidence="9" key="3">
    <citation type="submission" date="2025-09" db="UniProtKB">
        <authorList>
            <consortium name="Ensembl"/>
        </authorList>
    </citation>
    <scope>IDENTIFICATION</scope>
</reference>
<dbReference type="InterPro" id="IPR045249">
    <property type="entry name" value="HARBI1-like"/>
</dbReference>
<keyword evidence="7" id="KW-0539">Nucleus</keyword>
<comment type="similarity">
    <text evidence="3">Belongs to the HARBI1 family.</text>
</comment>
<dbReference type="OMA" id="WASRTEW"/>
<dbReference type="PANTHER" id="PTHR22930">
    <property type="match status" value="1"/>
</dbReference>
<protein>
    <recommendedName>
        <fullName evidence="8">DDE Tnp4 domain-containing protein</fullName>
    </recommendedName>
</protein>
<dbReference type="Ensembl" id="ENSSAUT00010008823.1">
    <property type="protein sequence ID" value="ENSSAUP00010008242.1"/>
    <property type="gene ID" value="ENSSAUG00010004097.1"/>
</dbReference>
<comment type="cofactor">
    <cofactor evidence="1">
        <name>a divalent metal cation</name>
        <dbReference type="ChEBI" id="CHEBI:60240"/>
    </cofactor>
</comment>
<dbReference type="GO" id="GO:0005634">
    <property type="term" value="C:nucleus"/>
    <property type="evidence" value="ECO:0007669"/>
    <property type="project" value="UniProtKB-SubCell"/>
</dbReference>
<dbReference type="GO" id="GO:0016787">
    <property type="term" value="F:hydrolase activity"/>
    <property type="evidence" value="ECO:0007669"/>
    <property type="project" value="UniProtKB-KW"/>
</dbReference>
<keyword evidence="4" id="KW-0540">Nuclease</keyword>
<dbReference type="Pfam" id="PF13359">
    <property type="entry name" value="DDE_Tnp_4"/>
    <property type="match status" value="1"/>
</dbReference>
<dbReference type="InterPro" id="IPR027806">
    <property type="entry name" value="HARBI1_dom"/>
</dbReference>
<evidence type="ECO:0000256" key="4">
    <source>
        <dbReference type="ARBA" id="ARBA00022722"/>
    </source>
</evidence>
<sequence>LLPTISPHLPLCSLPTLHFYSTLIFIFHFHLFRPFSSLLLLPLFCPHYISLVEAIEKHMLHRFLPRPTEETWAVVARGFWEKWQFPNCIRALDGKHIAITAPPRSGSLFFNYKGTFSIVLLALIDANYRFLVTQCGDFGRTSDGGVFRNSALCRGLENNTLHVPPPTPLPDAEFLGEVPHVVVADVAFPLKSFLLKPFGGRNLSRDRATYNYRLSRARMTVEKAFGMLAARWRILLRTIHMSVEKVDTLVVAACILHNFLTRPGDAECRLPCEGENLQSVNDHPNRGGQEAFAVRDKFVRYFAA</sequence>
<evidence type="ECO:0000256" key="7">
    <source>
        <dbReference type="ARBA" id="ARBA00023242"/>
    </source>
</evidence>
<accession>A0A671U603</accession>